<proteinExistence type="predicted"/>
<reference evidence="2 3" key="1">
    <citation type="submission" date="2018-08" db="EMBL/GenBank/DDBJ databases">
        <title>A genome reference for cultivated species of the human gut microbiota.</title>
        <authorList>
            <person name="Zou Y."/>
            <person name="Xue W."/>
            <person name="Luo G."/>
        </authorList>
    </citation>
    <scope>NUCLEOTIDE SEQUENCE [LARGE SCALE GENOMIC DNA]</scope>
    <source>
        <strain evidence="2 3">AF31-17AC</strain>
    </source>
</reference>
<name>A0A415U4U4_9FIRM</name>
<dbReference type="AlphaFoldDB" id="A0A415U4U4"/>
<dbReference type="RefSeq" id="WP_118486072.1">
    <property type="nucleotide sequence ID" value="NZ_QRQO01000020.1"/>
</dbReference>
<dbReference type="Proteomes" id="UP000283700">
    <property type="component" value="Unassembled WGS sequence"/>
</dbReference>
<feature type="coiled-coil region" evidence="1">
    <location>
        <begin position="71"/>
        <end position="98"/>
    </location>
</feature>
<protein>
    <submittedName>
        <fullName evidence="2">Uncharacterized protein</fullName>
    </submittedName>
</protein>
<evidence type="ECO:0000313" key="2">
    <source>
        <dbReference type="EMBL" id="RHN13080.1"/>
    </source>
</evidence>
<gene>
    <name evidence="2" type="ORF">DWZ29_08505</name>
</gene>
<sequence>MLGTKEVRERIEVYLEKLENFTTTDLKRLLKDDGYIYNVDYDVYAFSNAVAYLKRNSYIEPTGVKGSYRVIKKKSKSVDESTEEFKTLNKELELKEMREKVKKCVRETYLELEKILDEEKPSVYGRNRHTYEDVTTLIEYMRKFDFIVEE</sequence>
<comment type="caution">
    <text evidence="2">The sequence shown here is derived from an EMBL/GenBank/DDBJ whole genome shotgun (WGS) entry which is preliminary data.</text>
</comment>
<keyword evidence="1" id="KW-0175">Coiled coil</keyword>
<evidence type="ECO:0000256" key="1">
    <source>
        <dbReference type="SAM" id="Coils"/>
    </source>
</evidence>
<evidence type="ECO:0000313" key="3">
    <source>
        <dbReference type="Proteomes" id="UP000283700"/>
    </source>
</evidence>
<organism evidence="2 3">
    <name type="scientific">Anaerobutyricum hallii</name>
    <dbReference type="NCBI Taxonomy" id="39488"/>
    <lineage>
        <taxon>Bacteria</taxon>
        <taxon>Bacillati</taxon>
        <taxon>Bacillota</taxon>
        <taxon>Clostridia</taxon>
        <taxon>Lachnospirales</taxon>
        <taxon>Lachnospiraceae</taxon>
        <taxon>Anaerobutyricum</taxon>
    </lineage>
</organism>
<accession>A0A415U4U4</accession>
<dbReference type="EMBL" id="QRQO01000020">
    <property type="protein sequence ID" value="RHN13080.1"/>
    <property type="molecule type" value="Genomic_DNA"/>
</dbReference>